<evidence type="ECO:0000256" key="1">
    <source>
        <dbReference type="SAM" id="MobiDB-lite"/>
    </source>
</evidence>
<dbReference type="AlphaFoldDB" id="A0A6J4HLV6"/>
<dbReference type="EMBL" id="CADCTP010000083">
    <property type="protein sequence ID" value="CAA9227468.1"/>
    <property type="molecule type" value="Genomic_DNA"/>
</dbReference>
<protein>
    <submittedName>
        <fullName evidence="2">Uncharacterized protein Rv2570/MT2646</fullName>
    </submittedName>
</protein>
<sequence length="145" mass="14879">VGGRGPGGPRRGRARAGAGDAARDRRARGQREPGLPGRRQVVRLLPHAPAGRGRPGDRGALPGRHRVLGGVRGRQAGDGAGRHVAVLHDPALRRAPLGAAARLPGRRADPAGAGRGRPGRLALPCLRPPGRRLAPGPRPAARPGL</sequence>
<evidence type="ECO:0000313" key="2">
    <source>
        <dbReference type="EMBL" id="CAA9227468.1"/>
    </source>
</evidence>
<feature type="region of interest" description="Disordered" evidence="1">
    <location>
        <begin position="1"/>
        <end position="81"/>
    </location>
</feature>
<feature type="compositionally biased region" description="Low complexity" evidence="1">
    <location>
        <begin position="46"/>
        <end position="62"/>
    </location>
</feature>
<feature type="non-terminal residue" evidence="2">
    <location>
        <position position="145"/>
    </location>
</feature>
<proteinExistence type="predicted"/>
<feature type="region of interest" description="Disordered" evidence="1">
    <location>
        <begin position="98"/>
        <end position="145"/>
    </location>
</feature>
<gene>
    <name evidence="2" type="ORF">AVDCRST_MAG41-984</name>
</gene>
<reference evidence="2" key="1">
    <citation type="submission" date="2020-02" db="EMBL/GenBank/DDBJ databases">
        <authorList>
            <person name="Meier V. D."/>
        </authorList>
    </citation>
    <scope>NUCLEOTIDE SEQUENCE</scope>
    <source>
        <strain evidence="2">AVDCRST_MAG41</strain>
    </source>
</reference>
<accession>A0A6J4HLV6</accession>
<feature type="compositionally biased region" description="Gly residues" evidence="1">
    <location>
        <begin position="70"/>
        <end position="79"/>
    </location>
</feature>
<feature type="non-terminal residue" evidence="2">
    <location>
        <position position="1"/>
    </location>
</feature>
<feature type="compositionally biased region" description="Pro residues" evidence="1">
    <location>
        <begin position="136"/>
        <end position="145"/>
    </location>
</feature>
<feature type="compositionally biased region" description="Basic and acidic residues" evidence="1">
    <location>
        <begin position="21"/>
        <end position="31"/>
    </location>
</feature>
<organism evidence="2">
    <name type="scientific">uncultured Mycobacteriales bacterium</name>
    <dbReference type="NCBI Taxonomy" id="581187"/>
    <lineage>
        <taxon>Bacteria</taxon>
        <taxon>Bacillati</taxon>
        <taxon>Actinomycetota</taxon>
        <taxon>Actinomycetes</taxon>
        <taxon>Mycobacteriales</taxon>
        <taxon>environmental samples</taxon>
    </lineage>
</organism>
<name>A0A6J4HLV6_9ACTN</name>